<dbReference type="GO" id="GO:0016491">
    <property type="term" value="F:oxidoreductase activity"/>
    <property type="evidence" value="ECO:0007669"/>
    <property type="project" value="InterPro"/>
</dbReference>
<sequence>MSTPESAAPEGPVVDVDIVSDVMCPWCIVGYRQLEQALAATGIGARIRWHPFELNPEMPPEGQNTAEHIAEKYGASPEQSAQNRKQLQDLGKSLGFDFNFTPESRIVNSFQAHQLLDFALSQGLQHPLKLALFKAHFTDNRDVSDPDVLIDVAASVGIDADAAREVLDSGTLVESVREKQKFWTSRGISGVPSMVFGGKYLVTGAQGAENYAQILRQTLEEAA</sequence>
<comment type="caution">
    <text evidence="2">The sequence shown here is derived from an EMBL/GenBank/DDBJ whole genome shotgun (WGS) entry which is preliminary data.</text>
</comment>
<evidence type="ECO:0000313" key="2">
    <source>
        <dbReference type="EMBL" id="MBM2354931.1"/>
    </source>
</evidence>
<feature type="domain" description="DSBA-like thioredoxin" evidence="1">
    <location>
        <begin position="16"/>
        <end position="215"/>
    </location>
</feature>
<dbReference type="PANTHER" id="PTHR13887">
    <property type="entry name" value="GLUTATHIONE S-TRANSFERASE KAPPA"/>
    <property type="match status" value="1"/>
</dbReference>
<dbReference type="CDD" id="cd03024">
    <property type="entry name" value="DsbA_FrnE"/>
    <property type="match status" value="1"/>
</dbReference>
<gene>
    <name evidence="2" type="ORF">JQX14_10295</name>
</gene>
<dbReference type="InterPro" id="IPR001853">
    <property type="entry name" value="DSBA-like_thioredoxin_dom"/>
</dbReference>
<dbReference type="PANTHER" id="PTHR13887:SF41">
    <property type="entry name" value="THIOREDOXIN SUPERFAMILY PROTEIN"/>
    <property type="match status" value="1"/>
</dbReference>
<dbReference type="RefSeq" id="WP_231033968.1">
    <property type="nucleotide sequence ID" value="NZ_JAJNGX010000005.1"/>
</dbReference>
<protein>
    <submittedName>
        <fullName evidence="2">DsbA family oxidoreductase</fullName>
    </submittedName>
</protein>
<dbReference type="Proteomes" id="UP000809337">
    <property type="component" value="Unassembled WGS sequence"/>
</dbReference>
<proteinExistence type="predicted"/>
<dbReference type="Gene3D" id="3.40.30.10">
    <property type="entry name" value="Glutaredoxin"/>
    <property type="match status" value="1"/>
</dbReference>
<reference evidence="2" key="1">
    <citation type="submission" date="2021-01" db="EMBL/GenBank/DDBJ databases">
        <title>Diatom-associated Roseobacters Show Island Model of Population Structure.</title>
        <authorList>
            <person name="Qu L."/>
            <person name="Feng X."/>
            <person name="Chen Y."/>
            <person name="Li L."/>
            <person name="Wang X."/>
            <person name="Hu Z."/>
            <person name="Wang H."/>
            <person name="Luo H."/>
        </authorList>
    </citation>
    <scope>NUCLEOTIDE SEQUENCE</scope>
    <source>
        <strain evidence="2">SM26-45</strain>
    </source>
</reference>
<dbReference type="AlphaFoldDB" id="A0A9Q2NQA5"/>
<dbReference type="SUPFAM" id="SSF52833">
    <property type="entry name" value="Thioredoxin-like"/>
    <property type="match status" value="1"/>
</dbReference>
<dbReference type="InterPro" id="IPR036249">
    <property type="entry name" value="Thioredoxin-like_sf"/>
</dbReference>
<evidence type="ECO:0000313" key="3">
    <source>
        <dbReference type="Proteomes" id="UP000809337"/>
    </source>
</evidence>
<accession>A0A9Q2NQA5</accession>
<dbReference type="Pfam" id="PF01323">
    <property type="entry name" value="DSBA"/>
    <property type="match status" value="1"/>
</dbReference>
<organism evidence="2 3">
    <name type="scientific">Pseudosulfitobacter pseudonitzschiae</name>
    <dbReference type="NCBI Taxonomy" id="1402135"/>
    <lineage>
        <taxon>Bacteria</taxon>
        <taxon>Pseudomonadati</taxon>
        <taxon>Pseudomonadota</taxon>
        <taxon>Alphaproteobacteria</taxon>
        <taxon>Rhodobacterales</taxon>
        <taxon>Roseobacteraceae</taxon>
        <taxon>Pseudosulfitobacter</taxon>
    </lineage>
</organism>
<name>A0A9Q2NQA5_9RHOB</name>
<evidence type="ECO:0000259" key="1">
    <source>
        <dbReference type="Pfam" id="PF01323"/>
    </source>
</evidence>
<dbReference type="EMBL" id="JAFBWN010000005">
    <property type="protein sequence ID" value="MBM2354931.1"/>
    <property type="molecule type" value="Genomic_DNA"/>
</dbReference>